<dbReference type="GO" id="GO:0140359">
    <property type="term" value="F:ABC-type transporter activity"/>
    <property type="evidence" value="ECO:0007669"/>
    <property type="project" value="InterPro"/>
</dbReference>
<dbReference type="GO" id="GO:0005524">
    <property type="term" value="F:ATP binding"/>
    <property type="evidence" value="ECO:0007669"/>
    <property type="project" value="UniProtKB-KW"/>
</dbReference>
<feature type="transmembrane region" description="Helical" evidence="7">
    <location>
        <begin position="244"/>
        <end position="265"/>
    </location>
</feature>
<dbReference type="InterPro" id="IPR017871">
    <property type="entry name" value="ABC_transporter-like_CS"/>
</dbReference>
<name>A0A6F8SRJ5_9GAMM</name>
<dbReference type="GO" id="GO:0034040">
    <property type="term" value="F:ATPase-coupled lipid transmembrane transporter activity"/>
    <property type="evidence" value="ECO:0007669"/>
    <property type="project" value="TreeGrafter"/>
</dbReference>
<keyword evidence="2 7" id="KW-0812">Transmembrane</keyword>
<dbReference type="InterPro" id="IPR003593">
    <property type="entry name" value="AAA+_ATPase"/>
</dbReference>
<dbReference type="PROSITE" id="PS50929">
    <property type="entry name" value="ABC_TM1F"/>
    <property type="match status" value="1"/>
</dbReference>
<evidence type="ECO:0000313" key="11">
    <source>
        <dbReference type="Proteomes" id="UP000503197"/>
    </source>
</evidence>
<keyword evidence="6 7" id="KW-0472">Membrane</keyword>
<dbReference type="InterPro" id="IPR039421">
    <property type="entry name" value="Type_1_exporter"/>
</dbReference>
<feature type="domain" description="ABC transporter" evidence="8">
    <location>
        <begin position="337"/>
        <end position="566"/>
    </location>
</feature>
<evidence type="ECO:0000256" key="2">
    <source>
        <dbReference type="ARBA" id="ARBA00022692"/>
    </source>
</evidence>
<protein>
    <submittedName>
        <fullName evidence="10">Peptide ABC transporter ATP-binding protein</fullName>
    </submittedName>
</protein>
<proteinExistence type="predicted"/>
<dbReference type="EMBL" id="AP022821">
    <property type="protein sequence ID" value="BCA91045.1"/>
    <property type="molecule type" value="Genomic_DNA"/>
</dbReference>
<dbReference type="PROSITE" id="PS50893">
    <property type="entry name" value="ABC_TRANSPORTER_2"/>
    <property type="match status" value="1"/>
</dbReference>
<evidence type="ECO:0000256" key="3">
    <source>
        <dbReference type="ARBA" id="ARBA00022741"/>
    </source>
</evidence>
<dbReference type="Gene3D" id="3.40.50.300">
    <property type="entry name" value="P-loop containing nucleotide triphosphate hydrolases"/>
    <property type="match status" value="1"/>
</dbReference>
<feature type="transmembrane region" description="Helical" evidence="7">
    <location>
        <begin position="131"/>
        <end position="156"/>
    </location>
</feature>
<dbReference type="SMART" id="SM00382">
    <property type="entry name" value="AAA"/>
    <property type="match status" value="1"/>
</dbReference>
<dbReference type="InterPro" id="IPR027417">
    <property type="entry name" value="P-loop_NTPase"/>
</dbReference>
<evidence type="ECO:0000256" key="4">
    <source>
        <dbReference type="ARBA" id="ARBA00022840"/>
    </source>
</evidence>
<dbReference type="Proteomes" id="UP000503197">
    <property type="component" value="Chromosome"/>
</dbReference>
<evidence type="ECO:0000313" key="10">
    <source>
        <dbReference type="EMBL" id="BCA91045.1"/>
    </source>
</evidence>
<dbReference type="GO" id="GO:0005886">
    <property type="term" value="C:plasma membrane"/>
    <property type="evidence" value="ECO:0007669"/>
    <property type="project" value="UniProtKB-SubCell"/>
</dbReference>
<accession>A0A6F8SRJ5</accession>
<evidence type="ECO:0000259" key="8">
    <source>
        <dbReference type="PROSITE" id="PS50893"/>
    </source>
</evidence>
<dbReference type="InterPro" id="IPR011527">
    <property type="entry name" value="ABC1_TM_dom"/>
</dbReference>
<dbReference type="Gene3D" id="1.20.1560.10">
    <property type="entry name" value="ABC transporter type 1, transmembrane domain"/>
    <property type="match status" value="1"/>
</dbReference>
<dbReference type="PANTHER" id="PTHR24221">
    <property type="entry name" value="ATP-BINDING CASSETTE SUB-FAMILY B"/>
    <property type="match status" value="1"/>
</dbReference>
<dbReference type="SUPFAM" id="SSF90123">
    <property type="entry name" value="ABC transporter transmembrane region"/>
    <property type="match status" value="1"/>
</dbReference>
<dbReference type="GO" id="GO:1904680">
    <property type="term" value="F:peptide transmembrane transporter activity"/>
    <property type="evidence" value="ECO:0007669"/>
    <property type="project" value="InterPro"/>
</dbReference>
<feature type="transmembrane region" description="Helical" evidence="7">
    <location>
        <begin position="162"/>
        <end position="180"/>
    </location>
</feature>
<feature type="transmembrane region" description="Helical" evidence="7">
    <location>
        <begin position="65"/>
        <end position="85"/>
    </location>
</feature>
<dbReference type="Pfam" id="PF00005">
    <property type="entry name" value="ABC_tran"/>
    <property type="match status" value="1"/>
</dbReference>
<dbReference type="PROSITE" id="PS00211">
    <property type="entry name" value="ABC_TRANSPORTER_1"/>
    <property type="match status" value="1"/>
</dbReference>
<dbReference type="InterPro" id="IPR036640">
    <property type="entry name" value="ABC1_TM_sf"/>
</dbReference>
<evidence type="ECO:0000256" key="6">
    <source>
        <dbReference type="ARBA" id="ARBA00023136"/>
    </source>
</evidence>
<organism evidence="10 11">
    <name type="scientific">Vreelandella aquamarina</name>
    <dbReference type="NCBI Taxonomy" id="77097"/>
    <lineage>
        <taxon>Bacteria</taxon>
        <taxon>Pseudomonadati</taxon>
        <taxon>Pseudomonadota</taxon>
        <taxon>Gammaproteobacteria</taxon>
        <taxon>Oceanospirillales</taxon>
        <taxon>Halomonadaceae</taxon>
        <taxon>Vreelandella</taxon>
    </lineage>
</organism>
<sequence>MGFQSLSNEVNVLSYLFRRTRGLMTAAALASILSGLFSVLLIAQINAALTGDAASRADSHVNPAWVFAGIAVALMLCRMVSTALFERLGQRALAELRSFVAQCVAETPFARFERVGSARIQSALTEHSNNVAVLFVSLPVILTNTVIVVGCLGYLAMLSWQVFLFALGVIGLGAVGYHLVHLRAIRYLQSASSEQDRLFGHFRALTDGAKELRLHRRKSRVFMDRVLGESVEGVRRLRTRGMSLFVISTSWGQFLMYAFIGLVLFGLADDGPNQTQIMTGFALVFVFMVTPLEGLLINIPRINMARVAASRIDEITREMPQGQEKQTSPPVPDFQRLELRDVTHQYYHEQSDDFFELGPINLDFTPGEVVFLVGGNGSGKTTLAKVVVGLYPPEGGEVLLNGERVEADGWDAYRQLFSVVFSDFHLFERLLEAPRDGLDEEGNRLLAKLHLQHKVRVENGAFTTQALSQGQRKRLALVVSYLEDRPFLVFDEWAADQDPLFKEVFYCEVLPELKRMGKAVLVITHDDRYFHLADRLVRLESGKLLAAGQTTDEQSIGAEVGASEEDVKIGSID</sequence>
<dbReference type="AlphaFoldDB" id="A0A6F8SRJ5"/>
<gene>
    <name evidence="10" type="ORF">HMSLTHF_08200</name>
</gene>
<keyword evidence="3" id="KW-0547">Nucleotide-binding</keyword>
<feature type="transmembrane region" description="Helical" evidence="7">
    <location>
        <begin position="23"/>
        <end position="45"/>
    </location>
</feature>
<feature type="domain" description="ABC transmembrane type-1" evidence="9">
    <location>
        <begin position="26"/>
        <end position="304"/>
    </location>
</feature>
<dbReference type="InterPro" id="IPR003439">
    <property type="entry name" value="ABC_transporter-like_ATP-bd"/>
</dbReference>
<dbReference type="GO" id="GO:0016887">
    <property type="term" value="F:ATP hydrolysis activity"/>
    <property type="evidence" value="ECO:0007669"/>
    <property type="project" value="InterPro"/>
</dbReference>
<evidence type="ECO:0000256" key="7">
    <source>
        <dbReference type="SAM" id="Phobius"/>
    </source>
</evidence>
<evidence type="ECO:0000259" key="9">
    <source>
        <dbReference type="PROSITE" id="PS50929"/>
    </source>
</evidence>
<dbReference type="GO" id="GO:0015833">
    <property type="term" value="P:peptide transport"/>
    <property type="evidence" value="ECO:0007669"/>
    <property type="project" value="InterPro"/>
</dbReference>
<keyword evidence="5 7" id="KW-1133">Transmembrane helix</keyword>
<reference evidence="10 11" key="1">
    <citation type="submission" date="2020-02" db="EMBL/GenBank/DDBJ databases">
        <title>Complete Genome Sequence of Halomonas meridiana strain BAA-801, Isolated from Deep Sea Thermal Vent.</title>
        <authorList>
            <person name="Takahashi Y."/>
            <person name="Takahashi H."/>
            <person name="Galipon J."/>
            <person name="Arakawa K."/>
        </authorList>
    </citation>
    <scope>NUCLEOTIDE SEQUENCE [LARGE SCALE GENOMIC DNA]</scope>
    <source>
        <strain evidence="10 11">Slthf1</strain>
    </source>
</reference>
<comment type="subcellular location">
    <subcellularLocation>
        <location evidence="1">Cell membrane</location>
        <topology evidence="1">Multi-pass membrane protein</topology>
    </subcellularLocation>
</comment>
<evidence type="ECO:0000256" key="1">
    <source>
        <dbReference type="ARBA" id="ARBA00004651"/>
    </source>
</evidence>
<dbReference type="InterPro" id="IPR005898">
    <property type="entry name" value="Cyc_pep_transpt_SyrD/YojI"/>
</dbReference>
<dbReference type="SUPFAM" id="SSF52540">
    <property type="entry name" value="P-loop containing nucleoside triphosphate hydrolases"/>
    <property type="match status" value="1"/>
</dbReference>
<evidence type="ECO:0000256" key="5">
    <source>
        <dbReference type="ARBA" id="ARBA00022989"/>
    </source>
</evidence>
<dbReference type="NCBIfam" id="TIGR01194">
    <property type="entry name" value="cyc_pep_trnsptr"/>
    <property type="match status" value="1"/>
</dbReference>
<feature type="transmembrane region" description="Helical" evidence="7">
    <location>
        <begin position="277"/>
        <end position="297"/>
    </location>
</feature>
<dbReference type="Pfam" id="PF00664">
    <property type="entry name" value="ABC_membrane"/>
    <property type="match status" value="1"/>
</dbReference>
<dbReference type="PANTHER" id="PTHR24221:SF654">
    <property type="entry name" value="ATP-BINDING CASSETTE SUB-FAMILY B MEMBER 6"/>
    <property type="match status" value="1"/>
</dbReference>
<keyword evidence="4 10" id="KW-0067">ATP-binding</keyword>